<evidence type="ECO:0000256" key="6">
    <source>
        <dbReference type="ARBA" id="ARBA00023054"/>
    </source>
</evidence>
<keyword evidence="4" id="KW-0963">Cytoplasm</keyword>
<protein>
    <submittedName>
        <fullName evidence="11">Putative lis1-interacting protein nude</fullName>
    </submittedName>
</protein>
<sequence>GDDMEGDQEQTFSSVEEELRYYKDLAEKYKAKLQETQVELEEFQASSRDYEVELETQLKQYETSDRELRSLLGRVQSENDSLQERLSQVQRESTRQVSDLQNQLADVTASREEMHRYIRELEQSNDDLERAKRTTVASLEEFESKLNLAIERNAFLENELDEKEALGFMVQRLKDETRDLKQELMIQQSVHKEEQTPFPDNGTSGLAKLEAAYKARKEAQAAAAAGVAGANAVPCTPARSGSGATDSNRIATENGGSSSSKLSSNGAAGTGVPGCQTPLTPSARVSALNIVGDLLRKVGTLESKLASCRNFVKSPQREDVEGLGAISGVAAAGRAHLKQRALSSPQEFVPLAF</sequence>
<feature type="coiled-coil region" evidence="8">
    <location>
        <begin position="19"/>
        <end position="190"/>
    </location>
</feature>
<dbReference type="AlphaFoldDB" id="A0A131Y0W6"/>
<evidence type="ECO:0000256" key="1">
    <source>
        <dbReference type="ARBA" id="ARBA00004186"/>
    </source>
</evidence>
<dbReference type="Gene3D" id="6.10.250.1080">
    <property type="match status" value="1"/>
</dbReference>
<feature type="domain" description="NUDE" evidence="10">
    <location>
        <begin position="138"/>
        <end position="315"/>
    </location>
</feature>
<dbReference type="GO" id="GO:0000776">
    <property type="term" value="C:kinetochore"/>
    <property type="evidence" value="ECO:0007669"/>
    <property type="project" value="TreeGrafter"/>
</dbReference>
<feature type="region of interest" description="Disordered" evidence="9">
    <location>
        <begin position="232"/>
        <end position="275"/>
    </location>
</feature>
<dbReference type="InterPro" id="IPR033494">
    <property type="entry name" value="NUDE"/>
</dbReference>
<evidence type="ECO:0000313" key="11">
    <source>
        <dbReference type="EMBL" id="JAP73154.1"/>
    </source>
</evidence>
<keyword evidence="5" id="KW-0493">Microtubule</keyword>
<evidence type="ECO:0000256" key="9">
    <source>
        <dbReference type="SAM" id="MobiDB-lite"/>
    </source>
</evidence>
<dbReference type="GO" id="GO:0005871">
    <property type="term" value="C:kinesin complex"/>
    <property type="evidence" value="ECO:0007669"/>
    <property type="project" value="TreeGrafter"/>
</dbReference>
<evidence type="ECO:0000256" key="8">
    <source>
        <dbReference type="SAM" id="Coils"/>
    </source>
</evidence>
<dbReference type="GO" id="GO:0005813">
    <property type="term" value="C:centrosome"/>
    <property type="evidence" value="ECO:0007669"/>
    <property type="project" value="UniProtKB-SubCell"/>
</dbReference>
<dbReference type="GO" id="GO:0000132">
    <property type="term" value="P:establishment of mitotic spindle orientation"/>
    <property type="evidence" value="ECO:0007669"/>
    <property type="project" value="TreeGrafter"/>
</dbReference>
<dbReference type="GO" id="GO:0007020">
    <property type="term" value="P:microtubule nucleation"/>
    <property type="evidence" value="ECO:0007669"/>
    <property type="project" value="TreeGrafter"/>
</dbReference>
<dbReference type="PANTHER" id="PTHR10921:SF1">
    <property type="entry name" value="NUCLEAR DISTRIBUTION PROTEIN NUDE HOMOLOG"/>
    <property type="match status" value="1"/>
</dbReference>
<keyword evidence="6 8" id="KW-0175">Coiled coil</keyword>
<dbReference type="GO" id="GO:0005819">
    <property type="term" value="C:spindle"/>
    <property type="evidence" value="ECO:0007669"/>
    <property type="project" value="UniProtKB-SubCell"/>
</dbReference>
<organism evidence="11">
    <name type="scientific">Ixodes ricinus</name>
    <name type="common">Common tick</name>
    <name type="synonym">Acarus ricinus</name>
    <dbReference type="NCBI Taxonomy" id="34613"/>
    <lineage>
        <taxon>Eukaryota</taxon>
        <taxon>Metazoa</taxon>
        <taxon>Ecdysozoa</taxon>
        <taxon>Arthropoda</taxon>
        <taxon>Chelicerata</taxon>
        <taxon>Arachnida</taxon>
        <taxon>Acari</taxon>
        <taxon>Parasitiformes</taxon>
        <taxon>Ixodida</taxon>
        <taxon>Ixodoidea</taxon>
        <taxon>Ixodidae</taxon>
        <taxon>Ixodinae</taxon>
        <taxon>Ixodes</taxon>
    </lineage>
</organism>
<feature type="compositionally biased region" description="Low complexity" evidence="9">
    <location>
        <begin position="254"/>
        <end position="267"/>
    </location>
</feature>
<dbReference type="GO" id="GO:0008017">
    <property type="term" value="F:microtubule binding"/>
    <property type="evidence" value="ECO:0007669"/>
    <property type="project" value="InterPro"/>
</dbReference>
<evidence type="ECO:0000256" key="5">
    <source>
        <dbReference type="ARBA" id="ARBA00022701"/>
    </source>
</evidence>
<dbReference type="GO" id="GO:0007059">
    <property type="term" value="P:chromosome segregation"/>
    <property type="evidence" value="ECO:0007669"/>
    <property type="project" value="TreeGrafter"/>
</dbReference>
<comment type="subcellular location">
    <subcellularLocation>
        <location evidence="2">Cytoplasm</location>
        <location evidence="2">Cytoskeleton</location>
        <location evidence="2">Microtubule organizing center</location>
        <location evidence="2">Centrosome</location>
    </subcellularLocation>
    <subcellularLocation>
        <location evidence="1">Cytoplasm</location>
        <location evidence="1">Cytoskeleton</location>
        <location evidence="1">Spindle</location>
    </subcellularLocation>
</comment>
<dbReference type="GO" id="GO:0016477">
    <property type="term" value="P:cell migration"/>
    <property type="evidence" value="ECO:0007669"/>
    <property type="project" value="TreeGrafter"/>
</dbReference>
<accession>A0A131Y0W6</accession>
<dbReference type="GO" id="GO:0005874">
    <property type="term" value="C:microtubule"/>
    <property type="evidence" value="ECO:0007669"/>
    <property type="project" value="UniProtKB-KW"/>
</dbReference>
<dbReference type="GO" id="GO:0051642">
    <property type="term" value="P:centrosome localization"/>
    <property type="evidence" value="ECO:0007669"/>
    <property type="project" value="TreeGrafter"/>
</dbReference>
<evidence type="ECO:0000256" key="2">
    <source>
        <dbReference type="ARBA" id="ARBA00004300"/>
    </source>
</evidence>
<keyword evidence="7" id="KW-0206">Cytoskeleton</keyword>
<evidence type="ECO:0000259" key="10">
    <source>
        <dbReference type="Pfam" id="PF04880"/>
    </source>
</evidence>
<feature type="compositionally biased region" description="Polar residues" evidence="9">
    <location>
        <begin position="242"/>
        <end position="251"/>
    </location>
</feature>
<dbReference type="GO" id="GO:0047496">
    <property type="term" value="P:vesicle transport along microtubule"/>
    <property type="evidence" value="ECO:0007669"/>
    <property type="project" value="TreeGrafter"/>
</dbReference>
<dbReference type="EMBL" id="GEFM01002642">
    <property type="protein sequence ID" value="JAP73154.1"/>
    <property type="molecule type" value="mRNA"/>
</dbReference>
<dbReference type="GO" id="GO:0007100">
    <property type="term" value="P:mitotic centrosome separation"/>
    <property type="evidence" value="ECO:0007669"/>
    <property type="project" value="TreeGrafter"/>
</dbReference>
<evidence type="ECO:0000256" key="3">
    <source>
        <dbReference type="ARBA" id="ARBA00007429"/>
    </source>
</evidence>
<feature type="non-terminal residue" evidence="11">
    <location>
        <position position="1"/>
    </location>
</feature>
<evidence type="ECO:0000256" key="7">
    <source>
        <dbReference type="ARBA" id="ARBA00023212"/>
    </source>
</evidence>
<reference evidence="11" key="1">
    <citation type="submission" date="2016-02" db="EMBL/GenBank/DDBJ databases">
        <title>RNAseq analyses of the midgut from blood- or serum-fed Ixodes ricinus ticks.</title>
        <authorList>
            <person name="Perner J."/>
            <person name="Provaznik J."/>
            <person name="Schrenkova J."/>
            <person name="Urbanova V."/>
            <person name="Ribeiro J.M."/>
            <person name="Kopacek P."/>
        </authorList>
    </citation>
    <scope>NUCLEOTIDE SEQUENCE</scope>
    <source>
        <tissue evidence="11">Gut</tissue>
    </source>
</reference>
<name>A0A131Y0W6_IXORI</name>
<dbReference type="InterPro" id="IPR006964">
    <property type="entry name" value="NUDE_dom"/>
</dbReference>
<proteinExistence type="evidence at transcript level"/>
<dbReference type="Pfam" id="PF04880">
    <property type="entry name" value="NUDE_C"/>
    <property type="match status" value="1"/>
</dbReference>
<evidence type="ECO:0000256" key="4">
    <source>
        <dbReference type="ARBA" id="ARBA00022490"/>
    </source>
</evidence>
<comment type="similarity">
    <text evidence="3">Belongs to the nudE family.</text>
</comment>
<dbReference type="PANTHER" id="PTHR10921">
    <property type="entry name" value="NUCLEAR DISTRIBUTION PROTEIN NUDE HOMOLOG 1"/>
    <property type="match status" value="1"/>
</dbReference>